<evidence type="ECO:0000313" key="2">
    <source>
        <dbReference type="EMBL" id="NIJ07317.1"/>
    </source>
</evidence>
<dbReference type="Pfam" id="PF02900">
    <property type="entry name" value="LigB"/>
    <property type="match status" value="1"/>
</dbReference>
<reference evidence="2 3" key="1">
    <citation type="submission" date="2020-03" db="EMBL/GenBank/DDBJ databases">
        <title>Genomic Encyclopedia of Type Strains, Phase III (KMG-III): the genomes of soil and plant-associated and newly described type strains.</title>
        <authorList>
            <person name="Whitman W."/>
        </authorList>
    </citation>
    <scope>NUCLEOTIDE SEQUENCE [LARGE SCALE GENOMIC DNA]</scope>
    <source>
        <strain evidence="2 3">CECT 8804</strain>
    </source>
</reference>
<keyword evidence="2" id="KW-0560">Oxidoreductase</keyword>
<evidence type="ECO:0000259" key="1">
    <source>
        <dbReference type="Pfam" id="PF02900"/>
    </source>
</evidence>
<gene>
    <name evidence="2" type="ORF">FHS31_000913</name>
</gene>
<name>A0ABX0TSF7_9SPHN</name>
<dbReference type="InterPro" id="IPR004183">
    <property type="entry name" value="Xdiol_dOase_suB"/>
</dbReference>
<keyword evidence="3" id="KW-1185">Reference proteome</keyword>
<feature type="domain" description="Extradiol ring-cleavage dioxygenase class III enzyme subunit B" evidence="1">
    <location>
        <begin position="11"/>
        <end position="258"/>
    </location>
</feature>
<dbReference type="EC" id="1.13.11.8" evidence="2"/>
<evidence type="ECO:0000313" key="3">
    <source>
        <dbReference type="Proteomes" id="UP000727456"/>
    </source>
</evidence>
<sequence length="290" mass="32552">MAKLVHLSVVPHDPVLPGVGRGPNPVSPEARRLLDGIDRMRAGLEASRPDVIVMAGSDHLCQFFFNNMPPFLIGKAERIVGPPGYEQRDWRLDTYDAPIEGKLARYMLTQGFEYEVDFAYSDEFIVDHAFSVPLNFMRPQADLPIVPIFLNFLAPPVPPARRYLKLGGIVRRIIEEWPEDLRVAVICTGHMTNGVGGPYMLRHTERPESDWDRTINAAMLRNDVADLVAHSSWDEMYAQGNNTPGFLGFIFAYGVAAGAPFSWQDYIPSDKQPLMIVLEWTEDQLNGGRA</sequence>
<accession>A0ABX0TSF7</accession>
<protein>
    <submittedName>
        <fullName evidence="2">Protocatechuate 4,5-dioxygenase beta chain</fullName>
        <ecNumber evidence="2">1.13.11.8</ecNumber>
    </submittedName>
</protein>
<comment type="caution">
    <text evidence="2">The sequence shown here is derived from an EMBL/GenBank/DDBJ whole genome shotgun (WGS) entry which is preliminary data.</text>
</comment>
<dbReference type="Gene3D" id="3.40.830.10">
    <property type="entry name" value="LigB-like"/>
    <property type="match status" value="1"/>
</dbReference>
<proteinExistence type="predicted"/>
<dbReference type="EMBL" id="JAAOZC010000002">
    <property type="protein sequence ID" value="NIJ07317.1"/>
    <property type="molecule type" value="Genomic_DNA"/>
</dbReference>
<organism evidence="2 3">
    <name type="scientific">Sphingomonas vulcanisoli</name>
    <dbReference type="NCBI Taxonomy" id="1658060"/>
    <lineage>
        <taxon>Bacteria</taxon>
        <taxon>Pseudomonadati</taxon>
        <taxon>Pseudomonadota</taxon>
        <taxon>Alphaproteobacteria</taxon>
        <taxon>Sphingomonadales</taxon>
        <taxon>Sphingomonadaceae</taxon>
        <taxon>Sphingomonas</taxon>
    </lineage>
</organism>
<dbReference type="RefSeq" id="WP_167072193.1">
    <property type="nucleotide sequence ID" value="NZ_JAAOZC010000002.1"/>
</dbReference>
<dbReference type="SUPFAM" id="SSF53213">
    <property type="entry name" value="LigB-like"/>
    <property type="match status" value="1"/>
</dbReference>
<dbReference type="GO" id="GO:0018579">
    <property type="term" value="F:protocatechuate 4,5-dioxygenase activity"/>
    <property type="evidence" value="ECO:0007669"/>
    <property type="project" value="UniProtKB-EC"/>
</dbReference>
<dbReference type="Proteomes" id="UP000727456">
    <property type="component" value="Unassembled WGS sequence"/>
</dbReference>